<dbReference type="Pfam" id="PF00582">
    <property type="entry name" value="Usp"/>
    <property type="match status" value="2"/>
</dbReference>
<reference evidence="3 4" key="1">
    <citation type="journal article" date="2019" name="Int. J. Syst. Evol. Microbiol.">
        <title>The Global Catalogue of Microorganisms (GCM) 10K type strain sequencing project: providing services to taxonomists for standard genome sequencing and annotation.</title>
        <authorList>
            <consortium name="The Broad Institute Genomics Platform"/>
            <consortium name="The Broad Institute Genome Sequencing Center for Infectious Disease"/>
            <person name="Wu L."/>
            <person name="Ma J."/>
        </authorList>
    </citation>
    <scope>NUCLEOTIDE SEQUENCE [LARGE SCALE GENOMIC DNA]</scope>
    <source>
        <strain evidence="3 4">JCM 15592</strain>
    </source>
</reference>
<dbReference type="InterPro" id="IPR014729">
    <property type="entry name" value="Rossmann-like_a/b/a_fold"/>
</dbReference>
<feature type="domain" description="UspA" evidence="2">
    <location>
        <begin position="152"/>
        <end position="285"/>
    </location>
</feature>
<dbReference type="InterPro" id="IPR006016">
    <property type="entry name" value="UspA"/>
</dbReference>
<dbReference type="PRINTS" id="PR01438">
    <property type="entry name" value="UNVRSLSTRESS"/>
</dbReference>
<protein>
    <submittedName>
        <fullName evidence="3">Universal stress protein</fullName>
    </submittedName>
</protein>
<proteinExistence type="inferred from homology"/>
<evidence type="ECO:0000256" key="1">
    <source>
        <dbReference type="ARBA" id="ARBA00008791"/>
    </source>
</evidence>
<evidence type="ECO:0000259" key="2">
    <source>
        <dbReference type="Pfam" id="PF00582"/>
    </source>
</evidence>
<accession>A0ABN2LSE8</accession>
<comment type="caution">
    <text evidence="3">The sequence shown here is derived from an EMBL/GenBank/DDBJ whole genome shotgun (WGS) entry which is preliminary data.</text>
</comment>
<comment type="similarity">
    <text evidence="1">Belongs to the universal stress protein A family.</text>
</comment>
<organism evidence="3 4">
    <name type="scientific">Nostocoides veronense</name>
    <dbReference type="NCBI Taxonomy" id="330836"/>
    <lineage>
        <taxon>Bacteria</taxon>
        <taxon>Bacillati</taxon>
        <taxon>Actinomycetota</taxon>
        <taxon>Actinomycetes</taxon>
        <taxon>Micrococcales</taxon>
        <taxon>Intrasporangiaceae</taxon>
        <taxon>Nostocoides</taxon>
    </lineage>
</organism>
<dbReference type="InterPro" id="IPR006015">
    <property type="entry name" value="Universal_stress_UspA"/>
</dbReference>
<feature type="domain" description="UspA" evidence="2">
    <location>
        <begin position="3"/>
        <end position="141"/>
    </location>
</feature>
<dbReference type="PANTHER" id="PTHR46268:SF6">
    <property type="entry name" value="UNIVERSAL STRESS PROTEIN UP12"/>
    <property type="match status" value="1"/>
</dbReference>
<dbReference type="RefSeq" id="WP_344085250.1">
    <property type="nucleotide sequence ID" value="NZ_BAAAPO010000037.1"/>
</dbReference>
<dbReference type="EMBL" id="BAAAPO010000037">
    <property type="protein sequence ID" value="GAA1798250.1"/>
    <property type="molecule type" value="Genomic_DNA"/>
</dbReference>
<sequence length="294" mass="30693">MRFVVGYVPDRRGRDAVHLATTLAGAREAALDIVVVLPVDEASLDMYSPDRAYQAELEKNGEEWLARALAHVPEGVQATGRVCRAASITEGLIEAATDPTAGAEAEAIVVGASHRGLVGELLIGSIASSLLHSAPVPVALAPAGYEPHPSVTRITCAIGERAGAEALLETAIQAANVRDIPLRFVSLVALDPDPSADSQDSRVDAAQEHVERLVAHAQDVMPSGQVTGSVGSGHTLEECVTSLDFEASEIVLLGSSRLAASHRVFLSATAHRISRALPVPMVVIPRDHSPAAGD</sequence>
<dbReference type="SUPFAM" id="SSF52402">
    <property type="entry name" value="Adenine nucleotide alpha hydrolases-like"/>
    <property type="match status" value="2"/>
</dbReference>
<gene>
    <name evidence="3" type="ORF">GCM10009811_22890</name>
</gene>
<dbReference type="Gene3D" id="3.40.50.620">
    <property type="entry name" value="HUPs"/>
    <property type="match status" value="2"/>
</dbReference>
<evidence type="ECO:0000313" key="4">
    <source>
        <dbReference type="Proteomes" id="UP001499938"/>
    </source>
</evidence>
<keyword evidence="4" id="KW-1185">Reference proteome</keyword>
<dbReference type="CDD" id="cd00293">
    <property type="entry name" value="USP-like"/>
    <property type="match status" value="1"/>
</dbReference>
<dbReference type="Proteomes" id="UP001499938">
    <property type="component" value="Unassembled WGS sequence"/>
</dbReference>
<evidence type="ECO:0000313" key="3">
    <source>
        <dbReference type="EMBL" id="GAA1798250.1"/>
    </source>
</evidence>
<dbReference type="PANTHER" id="PTHR46268">
    <property type="entry name" value="STRESS RESPONSE PROTEIN NHAX"/>
    <property type="match status" value="1"/>
</dbReference>
<name>A0ABN2LSE8_9MICO</name>